<gene>
    <name evidence="1" type="ORF">MA16_Dca023095</name>
</gene>
<dbReference type="AlphaFoldDB" id="A0A2I0X0G9"/>
<name>A0A2I0X0G9_9ASPA</name>
<organism evidence="1 2">
    <name type="scientific">Dendrobium catenatum</name>
    <dbReference type="NCBI Taxonomy" id="906689"/>
    <lineage>
        <taxon>Eukaryota</taxon>
        <taxon>Viridiplantae</taxon>
        <taxon>Streptophyta</taxon>
        <taxon>Embryophyta</taxon>
        <taxon>Tracheophyta</taxon>
        <taxon>Spermatophyta</taxon>
        <taxon>Magnoliopsida</taxon>
        <taxon>Liliopsida</taxon>
        <taxon>Asparagales</taxon>
        <taxon>Orchidaceae</taxon>
        <taxon>Epidendroideae</taxon>
        <taxon>Malaxideae</taxon>
        <taxon>Dendrobiinae</taxon>
        <taxon>Dendrobium</taxon>
    </lineage>
</organism>
<accession>A0A2I0X0G9</accession>
<evidence type="ECO:0000313" key="2">
    <source>
        <dbReference type="Proteomes" id="UP000233837"/>
    </source>
</evidence>
<evidence type="ECO:0000313" key="1">
    <source>
        <dbReference type="EMBL" id="PKU81401.1"/>
    </source>
</evidence>
<protein>
    <submittedName>
        <fullName evidence="1">Uncharacterized protein</fullName>
    </submittedName>
</protein>
<sequence>MSAPSKASTLSTLPSPPATYFVLSTYPGSSPSIFYSALLPLSSSKKLLELYWLWRIFLAFSSQWVISSARDLRFGLRSVPLVEDLYIYHGKIISLGYHMLFSSDRGRRTVQDREERRWPGTC</sequence>
<reference evidence="1 2" key="1">
    <citation type="journal article" date="2016" name="Sci. Rep.">
        <title>The Dendrobium catenatum Lindl. genome sequence provides insights into polysaccharide synthase, floral development and adaptive evolution.</title>
        <authorList>
            <person name="Zhang G.Q."/>
            <person name="Xu Q."/>
            <person name="Bian C."/>
            <person name="Tsai W.C."/>
            <person name="Yeh C.M."/>
            <person name="Liu K.W."/>
            <person name="Yoshida K."/>
            <person name="Zhang L.S."/>
            <person name="Chang S.B."/>
            <person name="Chen F."/>
            <person name="Shi Y."/>
            <person name="Su Y.Y."/>
            <person name="Zhang Y.Q."/>
            <person name="Chen L.J."/>
            <person name="Yin Y."/>
            <person name="Lin M."/>
            <person name="Huang H."/>
            <person name="Deng H."/>
            <person name="Wang Z.W."/>
            <person name="Zhu S.L."/>
            <person name="Zhao X."/>
            <person name="Deng C."/>
            <person name="Niu S.C."/>
            <person name="Huang J."/>
            <person name="Wang M."/>
            <person name="Liu G.H."/>
            <person name="Yang H.J."/>
            <person name="Xiao X.J."/>
            <person name="Hsiao Y.Y."/>
            <person name="Wu W.L."/>
            <person name="Chen Y.Y."/>
            <person name="Mitsuda N."/>
            <person name="Ohme-Takagi M."/>
            <person name="Luo Y.B."/>
            <person name="Van de Peer Y."/>
            <person name="Liu Z.J."/>
        </authorList>
    </citation>
    <scope>NUCLEOTIDE SEQUENCE [LARGE SCALE GENOMIC DNA]</scope>
    <source>
        <tissue evidence="1">The whole plant</tissue>
    </source>
</reference>
<keyword evidence="2" id="KW-1185">Reference proteome</keyword>
<dbReference type="EMBL" id="KZ502252">
    <property type="protein sequence ID" value="PKU81401.1"/>
    <property type="molecule type" value="Genomic_DNA"/>
</dbReference>
<dbReference type="Proteomes" id="UP000233837">
    <property type="component" value="Unassembled WGS sequence"/>
</dbReference>
<reference evidence="1 2" key="2">
    <citation type="journal article" date="2017" name="Nature">
        <title>The Apostasia genome and the evolution of orchids.</title>
        <authorList>
            <person name="Zhang G.Q."/>
            <person name="Liu K.W."/>
            <person name="Li Z."/>
            <person name="Lohaus R."/>
            <person name="Hsiao Y.Y."/>
            <person name="Niu S.C."/>
            <person name="Wang J.Y."/>
            <person name="Lin Y.C."/>
            <person name="Xu Q."/>
            <person name="Chen L.J."/>
            <person name="Yoshida K."/>
            <person name="Fujiwara S."/>
            <person name="Wang Z.W."/>
            <person name="Zhang Y.Q."/>
            <person name="Mitsuda N."/>
            <person name="Wang M."/>
            <person name="Liu G.H."/>
            <person name="Pecoraro L."/>
            <person name="Huang H.X."/>
            <person name="Xiao X.J."/>
            <person name="Lin M."/>
            <person name="Wu X.Y."/>
            <person name="Wu W.L."/>
            <person name="Chen Y.Y."/>
            <person name="Chang S.B."/>
            <person name="Sakamoto S."/>
            <person name="Ohme-Takagi M."/>
            <person name="Yagi M."/>
            <person name="Zeng S.J."/>
            <person name="Shen C.Y."/>
            <person name="Yeh C.M."/>
            <person name="Luo Y.B."/>
            <person name="Tsai W.C."/>
            <person name="Van de Peer Y."/>
            <person name="Liu Z.J."/>
        </authorList>
    </citation>
    <scope>NUCLEOTIDE SEQUENCE [LARGE SCALE GENOMIC DNA]</scope>
    <source>
        <tissue evidence="1">The whole plant</tissue>
    </source>
</reference>
<proteinExistence type="predicted"/>